<dbReference type="AlphaFoldDB" id="A0AA38JNI3"/>
<dbReference type="GO" id="GO:0071944">
    <property type="term" value="C:cell periphery"/>
    <property type="evidence" value="ECO:0007669"/>
    <property type="project" value="UniProtKB-ARBA"/>
</dbReference>
<dbReference type="PANTHER" id="PTHR15549">
    <property type="entry name" value="PAIRED IMMUNOGLOBULIN-LIKE TYPE 2 RECEPTOR"/>
    <property type="match status" value="1"/>
</dbReference>
<evidence type="ECO:0000313" key="7">
    <source>
        <dbReference type="EMBL" id="KAJ3735537.1"/>
    </source>
</evidence>
<evidence type="ECO:0000256" key="4">
    <source>
        <dbReference type="ARBA" id="ARBA00023136"/>
    </source>
</evidence>
<reference evidence="7" key="1">
    <citation type="submission" date="2022-08" db="EMBL/GenBank/DDBJ databases">
        <authorList>
            <consortium name="DOE Joint Genome Institute"/>
            <person name="Min B."/>
            <person name="Sierra-Patev S."/>
            <person name="Naranjo-Ortiz M."/>
            <person name="Looney B."/>
            <person name="Konkel Z."/>
            <person name="Slot J.C."/>
            <person name="Sakamoto Y."/>
            <person name="Steenwyk J.L."/>
            <person name="Rokas A."/>
            <person name="Carro J."/>
            <person name="Camarero S."/>
            <person name="Ferreira P."/>
            <person name="Molpeceres G."/>
            <person name="Ruiz-duenas F.J."/>
            <person name="Serrano A."/>
            <person name="Henrissat B."/>
            <person name="Drula E."/>
            <person name="Hughes K.W."/>
            <person name="Mata J.L."/>
            <person name="Ishikawa N.K."/>
            <person name="Vargas-Isla R."/>
            <person name="Ushijima S."/>
            <person name="Smith C.A."/>
            <person name="Ahrendt S."/>
            <person name="Andreopoulos W."/>
            <person name="He G."/>
            <person name="LaButti K."/>
            <person name="Lipzen A."/>
            <person name="Ng V."/>
            <person name="Riley R."/>
            <person name="Sandor L."/>
            <person name="Barry K."/>
            <person name="Martinez A.T."/>
            <person name="Xiao Y."/>
            <person name="Gibbons J.G."/>
            <person name="Terashima K."/>
            <person name="Hibbett D.S."/>
            <person name="Grigoriev I.V."/>
        </authorList>
    </citation>
    <scope>NUCLEOTIDE SEQUENCE</scope>
    <source>
        <strain evidence="7">ET3784</strain>
    </source>
</reference>
<evidence type="ECO:0000256" key="5">
    <source>
        <dbReference type="SAM" id="MobiDB-lite"/>
    </source>
</evidence>
<proteinExistence type="predicted"/>
<gene>
    <name evidence="7" type="ORF">DFJ43DRAFT_1058148</name>
</gene>
<evidence type="ECO:0000256" key="6">
    <source>
        <dbReference type="SAM" id="Phobius"/>
    </source>
</evidence>
<evidence type="ECO:0000256" key="1">
    <source>
        <dbReference type="ARBA" id="ARBA00004167"/>
    </source>
</evidence>
<evidence type="ECO:0000256" key="3">
    <source>
        <dbReference type="ARBA" id="ARBA00022989"/>
    </source>
</evidence>
<feature type="compositionally biased region" description="Low complexity" evidence="5">
    <location>
        <begin position="497"/>
        <end position="507"/>
    </location>
</feature>
<comment type="caution">
    <text evidence="7">The sequence shown here is derived from an EMBL/GenBank/DDBJ whole genome shotgun (WGS) entry which is preliminary data.</text>
</comment>
<keyword evidence="8" id="KW-1185">Reference proteome</keyword>
<feature type="compositionally biased region" description="Polar residues" evidence="5">
    <location>
        <begin position="294"/>
        <end position="313"/>
    </location>
</feature>
<feature type="region of interest" description="Disordered" evidence="5">
    <location>
        <begin position="256"/>
        <end position="324"/>
    </location>
</feature>
<feature type="region of interest" description="Disordered" evidence="5">
    <location>
        <begin position="452"/>
        <end position="509"/>
    </location>
</feature>
<name>A0AA38JNI3_9AGAR</name>
<feature type="region of interest" description="Disordered" evidence="5">
    <location>
        <begin position="402"/>
        <end position="425"/>
    </location>
</feature>
<keyword evidence="4 6" id="KW-0472">Membrane</keyword>
<feature type="compositionally biased region" description="Polar residues" evidence="5">
    <location>
        <begin position="456"/>
        <end position="479"/>
    </location>
</feature>
<organism evidence="7 8">
    <name type="scientific">Lentinula guzmanii</name>
    <dbReference type="NCBI Taxonomy" id="2804957"/>
    <lineage>
        <taxon>Eukaryota</taxon>
        <taxon>Fungi</taxon>
        <taxon>Dikarya</taxon>
        <taxon>Basidiomycota</taxon>
        <taxon>Agaricomycotina</taxon>
        <taxon>Agaricomycetes</taxon>
        <taxon>Agaricomycetidae</taxon>
        <taxon>Agaricales</taxon>
        <taxon>Marasmiineae</taxon>
        <taxon>Omphalotaceae</taxon>
        <taxon>Lentinula</taxon>
    </lineage>
</organism>
<dbReference type="InterPro" id="IPR051694">
    <property type="entry name" value="Immunoregulatory_rcpt-like"/>
</dbReference>
<sequence length="546" mass="59529">MPRPPSIYQRVESDNESKPTHSQYNINYRQVAAQTSVAAPLYGQPVTSSSSYDYWWPYPPGGVTTSSSPSPSPDIPPTLTDPFSIAVLSSLSSVASSSSIIPDSSSALTSSSTPITTSTPSPSALQSIILINATMSSQTTASTFSSYPKNAEPQSSNSSKSEAYLIPIFVVLGVVLGSVIAWIGWGCITRKPRIRDFDEDNVLNKTKQRHRRSELEVGPAYCSSLSERTDLLAESDNTHEKEALAPQSMMFTWRTSDANADGGKNEDPDRNLLAPPKLPPKNPRSKTVGRSKRQQALSRATTSKTATSVSIYSQVGEEDETHDDDLTERMSFLDDFESNYDARSPRFGEDSTPNALNSASSARVVSLSRRRPNHTRTESDYRLEDAETPVGRKQDVKKNILSRSTTARTQSSTRTAQTGFRMIEGSPLPTPALSISGLSQIGGGFFWGNNEPESCVTPSRSKSRGRPTSNVNARPSDSYTALPVRGARSRSNSPVKQTTRQTTGQRRVSIRDRAIEEYYGSSLPQSPPQVVCPKLESSLCFTPTMN</sequence>
<feature type="region of interest" description="Disordered" evidence="5">
    <location>
        <begin position="98"/>
        <end position="120"/>
    </location>
</feature>
<accession>A0AA38JNI3</accession>
<dbReference type="EMBL" id="JANVFO010000009">
    <property type="protein sequence ID" value="KAJ3735537.1"/>
    <property type="molecule type" value="Genomic_DNA"/>
</dbReference>
<feature type="region of interest" description="Disordered" evidence="5">
    <location>
        <begin position="343"/>
        <end position="383"/>
    </location>
</feature>
<keyword evidence="2 6" id="KW-0812">Transmembrane</keyword>
<reference evidence="7" key="2">
    <citation type="journal article" date="2023" name="Proc. Natl. Acad. Sci. U.S.A.">
        <title>A global phylogenomic analysis of the shiitake genus Lentinula.</title>
        <authorList>
            <person name="Sierra-Patev S."/>
            <person name="Min B."/>
            <person name="Naranjo-Ortiz M."/>
            <person name="Looney B."/>
            <person name="Konkel Z."/>
            <person name="Slot J.C."/>
            <person name="Sakamoto Y."/>
            <person name="Steenwyk J.L."/>
            <person name="Rokas A."/>
            <person name="Carro J."/>
            <person name="Camarero S."/>
            <person name="Ferreira P."/>
            <person name="Molpeceres G."/>
            <person name="Ruiz-Duenas F.J."/>
            <person name="Serrano A."/>
            <person name="Henrissat B."/>
            <person name="Drula E."/>
            <person name="Hughes K.W."/>
            <person name="Mata J.L."/>
            <person name="Ishikawa N.K."/>
            <person name="Vargas-Isla R."/>
            <person name="Ushijima S."/>
            <person name="Smith C.A."/>
            <person name="Donoghue J."/>
            <person name="Ahrendt S."/>
            <person name="Andreopoulos W."/>
            <person name="He G."/>
            <person name="LaButti K."/>
            <person name="Lipzen A."/>
            <person name="Ng V."/>
            <person name="Riley R."/>
            <person name="Sandor L."/>
            <person name="Barry K."/>
            <person name="Martinez A.T."/>
            <person name="Xiao Y."/>
            <person name="Gibbons J.G."/>
            <person name="Terashima K."/>
            <person name="Grigoriev I.V."/>
            <person name="Hibbett D."/>
        </authorList>
    </citation>
    <scope>NUCLEOTIDE SEQUENCE</scope>
    <source>
        <strain evidence="7">ET3784</strain>
    </source>
</reference>
<dbReference type="Proteomes" id="UP001176059">
    <property type="component" value="Unassembled WGS sequence"/>
</dbReference>
<evidence type="ECO:0000256" key="2">
    <source>
        <dbReference type="ARBA" id="ARBA00022692"/>
    </source>
</evidence>
<dbReference type="GO" id="GO:0016020">
    <property type="term" value="C:membrane"/>
    <property type="evidence" value="ECO:0007669"/>
    <property type="project" value="UniProtKB-SubCell"/>
</dbReference>
<evidence type="ECO:0000313" key="8">
    <source>
        <dbReference type="Proteomes" id="UP001176059"/>
    </source>
</evidence>
<dbReference type="PANTHER" id="PTHR15549:SF30">
    <property type="entry name" value="MID2 DOMAIN-CONTAINING PROTEIN"/>
    <property type="match status" value="1"/>
</dbReference>
<protein>
    <submittedName>
        <fullName evidence="7">Uncharacterized protein</fullName>
    </submittedName>
</protein>
<feature type="transmembrane region" description="Helical" evidence="6">
    <location>
        <begin position="164"/>
        <end position="185"/>
    </location>
</feature>
<feature type="compositionally biased region" description="Basic residues" evidence="5">
    <location>
        <begin position="283"/>
        <end position="293"/>
    </location>
</feature>
<keyword evidence="3 6" id="KW-1133">Transmembrane helix</keyword>
<feature type="region of interest" description="Disordered" evidence="5">
    <location>
        <begin position="1"/>
        <end position="22"/>
    </location>
</feature>
<feature type="compositionally biased region" description="Low complexity" evidence="5">
    <location>
        <begin position="402"/>
        <end position="418"/>
    </location>
</feature>
<feature type="compositionally biased region" description="Low complexity" evidence="5">
    <location>
        <begin position="354"/>
        <end position="367"/>
    </location>
</feature>
<comment type="subcellular location">
    <subcellularLocation>
        <location evidence="1">Membrane</location>
        <topology evidence="1">Single-pass membrane protein</topology>
    </subcellularLocation>
</comment>